<accession>A0A3G3LZC5</accession>
<dbReference type="Proteomes" id="UP000279037">
    <property type="component" value="Segment"/>
</dbReference>
<evidence type="ECO:0000313" key="1">
    <source>
        <dbReference type="EMBL" id="AYQ99508.1"/>
    </source>
</evidence>
<name>A0A3G3LZC5_9CAUD</name>
<dbReference type="GeneID" id="55007189"/>
<evidence type="ECO:0000313" key="2">
    <source>
        <dbReference type="Proteomes" id="UP000279037"/>
    </source>
</evidence>
<dbReference type="EMBL" id="MK016495">
    <property type="protein sequence ID" value="AYQ99508.1"/>
    <property type="molecule type" value="Genomic_DNA"/>
</dbReference>
<gene>
    <name evidence="1" type="primary">53</name>
    <name evidence="1" type="ORF">PBI_GOODMAN_53</name>
</gene>
<reference evidence="1 2" key="1">
    <citation type="submission" date="2018-10" db="EMBL/GenBank/DDBJ databases">
        <authorList>
            <person name="Garlena R.A."/>
            <person name="Russell D.A."/>
            <person name="Pope W.H."/>
            <person name="Jacobs-Sera D."/>
            <person name="Hatfull G.F."/>
        </authorList>
    </citation>
    <scope>NUCLEOTIDE SEQUENCE [LARGE SCALE GENOMIC DNA]</scope>
</reference>
<proteinExistence type="predicted"/>
<protein>
    <submittedName>
        <fullName evidence="1">Uncharacterized protein</fullName>
    </submittedName>
</protein>
<keyword evidence="2" id="KW-1185">Reference proteome</keyword>
<dbReference type="RefSeq" id="YP_009815957.1">
    <property type="nucleotide sequence ID" value="NC_048101.1"/>
</dbReference>
<dbReference type="KEGG" id="vg:55007189"/>
<sequence>MPDTLLPTHPVMRELYQMRPEGWEDRKALGGALVSLCLFHGTHRAFVGYQEVVVALGGRVWPGVKVPVVQVGCDPTCGYRVVWGREDQLGGCRCALDS</sequence>
<organism evidence="1 2">
    <name type="scientific">Microbacterium phage Goodman</name>
    <dbReference type="NCBI Taxonomy" id="2484206"/>
    <lineage>
        <taxon>Viruses</taxon>
        <taxon>Duplodnaviria</taxon>
        <taxon>Heunggongvirae</taxon>
        <taxon>Uroviricota</taxon>
        <taxon>Caudoviricetes</taxon>
        <taxon>Goodmanvirus</taxon>
        <taxon>Goodmanvirus goodman</taxon>
    </lineage>
</organism>